<accession>A0A6G7ZNZ3</accession>
<dbReference type="EMBL" id="CP049871">
    <property type="protein sequence ID" value="QIL02704.1"/>
    <property type="molecule type" value="Genomic_DNA"/>
</dbReference>
<evidence type="ECO:0000313" key="2">
    <source>
        <dbReference type="EMBL" id="QIL02704.1"/>
    </source>
</evidence>
<keyword evidence="3" id="KW-1185">Reference proteome</keyword>
<feature type="domain" description="Methyltransferase type 11" evidence="1">
    <location>
        <begin position="48"/>
        <end position="145"/>
    </location>
</feature>
<keyword evidence="2" id="KW-0489">Methyltransferase</keyword>
<gene>
    <name evidence="2" type="ORF">G7078_07855</name>
</gene>
<dbReference type="KEGG" id="ssin:G7078_07855"/>
<keyword evidence="2" id="KW-0808">Transferase</keyword>
<proteinExistence type="predicted"/>
<dbReference type="GO" id="GO:0008757">
    <property type="term" value="F:S-adenosylmethionine-dependent methyltransferase activity"/>
    <property type="evidence" value="ECO:0007669"/>
    <property type="project" value="InterPro"/>
</dbReference>
<dbReference type="InterPro" id="IPR029063">
    <property type="entry name" value="SAM-dependent_MTases_sf"/>
</dbReference>
<organism evidence="2 3">
    <name type="scientific">Sphingomonas sinipercae</name>
    <dbReference type="NCBI Taxonomy" id="2714944"/>
    <lineage>
        <taxon>Bacteria</taxon>
        <taxon>Pseudomonadati</taxon>
        <taxon>Pseudomonadota</taxon>
        <taxon>Alphaproteobacteria</taxon>
        <taxon>Sphingomonadales</taxon>
        <taxon>Sphingomonadaceae</taxon>
        <taxon>Sphingomonas</taxon>
    </lineage>
</organism>
<sequence>MATSYEQRQAQMESWYDQLLNRDDREAVLLEDYAPYATELRELNGHIVDIGGGAGVSARFLDPAVDLVVVEPAASWQTPEWMAFGEKFRRSGPVPQFVHAPGEALPFADGEFDAALSFWTLNHVADIGRCVDEMARVLRPGGVAFLVIDDIEPSWLDLAREAFPRVVARLRNGTYEARILKPLRGALREKWRGDWRIQPDHLRIEESRLLDMLAKQFRLERRQWVAGSLKYRLTRT</sequence>
<dbReference type="AlphaFoldDB" id="A0A6G7ZNZ3"/>
<dbReference type="InterPro" id="IPR013216">
    <property type="entry name" value="Methyltransf_11"/>
</dbReference>
<name>A0A6G7ZNZ3_9SPHN</name>
<dbReference type="GO" id="GO:0032259">
    <property type="term" value="P:methylation"/>
    <property type="evidence" value="ECO:0007669"/>
    <property type="project" value="UniProtKB-KW"/>
</dbReference>
<dbReference type="Gene3D" id="3.40.50.150">
    <property type="entry name" value="Vaccinia Virus protein VP39"/>
    <property type="match status" value="1"/>
</dbReference>
<dbReference type="RefSeq" id="WP_166094741.1">
    <property type="nucleotide sequence ID" value="NZ_CP049871.1"/>
</dbReference>
<reference evidence="2 3" key="1">
    <citation type="submission" date="2020-03" db="EMBL/GenBank/DDBJ databases">
        <title>Sphingomonas sp. nov., isolated from fish.</title>
        <authorList>
            <person name="Hyun D.-W."/>
            <person name="Bae J.-W."/>
        </authorList>
    </citation>
    <scope>NUCLEOTIDE SEQUENCE [LARGE SCALE GENOMIC DNA]</scope>
    <source>
        <strain evidence="2 3">HDW15C</strain>
    </source>
</reference>
<dbReference type="Proteomes" id="UP000502502">
    <property type="component" value="Chromosome"/>
</dbReference>
<dbReference type="SUPFAM" id="SSF53335">
    <property type="entry name" value="S-adenosyl-L-methionine-dependent methyltransferases"/>
    <property type="match status" value="1"/>
</dbReference>
<dbReference type="CDD" id="cd02440">
    <property type="entry name" value="AdoMet_MTases"/>
    <property type="match status" value="1"/>
</dbReference>
<dbReference type="Pfam" id="PF08241">
    <property type="entry name" value="Methyltransf_11"/>
    <property type="match status" value="1"/>
</dbReference>
<dbReference type="PANTHER" id="PTHR43591:SF110">
    <property type="entry name" value="RHODANESE DOMAIN-CONTAINING PROTEIN"/>
    <property type="match status" value="1"/>
</dbReference>
<dbReference type="PANTHER" id="PTHR43591">
    <property type="entry name" value="METHYLTRANSFERASE"/>
    <property type="match status" value="1"/>
</dbReference>
<protein>
    <submittedName>
        <fullName evidence="2">Class I SAM-dependent methyltransferase</fullName>
    </submittedName>
</protein>
<evidence type="ECO:0000313" key="3">
    <source>
        <dbReference type="Proteomes" id="UP000502502"/>
    </source>
</evidence>
<evidence type="ECO:0000259" key="1">
    <source>
        <dbReference type="Pfam" id="PF08241"/>
    </source>
</evidence>